<evidence type="ECO:0000256" key="7">
    <source>
        <dbReference type="RuleBase" id="RU363032"/>
    </source>
</evidence>
<feature type="region of interest" description="Disordered" evidence="8">
    <location>
        <begin position="1"/>
        <end position="22"/>
    </location>
</feature>
<dbReference type="Gene3D" id="1.10.3720.10">
    <property type="entry name" value="MetI-like"/>
    <property type="match status" value="1"/>
</dbReference>
<dbReference type="RefSeq" id="WP_390227049.1">
    <property type="nucleotide sequence ID" value="NZ_JBHSCN010000002.1"/>
</dbReference>
<dbReference type="Pfam" id="PF00528">
    <property type="entry name" value="BPD_transp_1"/>
    <property type="match status" value="1"/>
</dbReference>
<evidence type="ECO:0000256" key="4">
    <source>
        <dbReference type="ARBA" id="ARBA00022692"/>
    </source>
</evidence>
<protein>
    <submittedName>
        <fullName evidence="10">Carbohydrate ABC transporter permease</fullName>
    </submittedName>
</protein>
<dbReference type="InterPro" id="IPR051393">
    <property type="entry name" value="ABC_transporter_permease"/>
</dbReference>
<dbReference type="PANTHER" id="PTHR30193:SF37">
    <property type="entry name" value="INNER MEMBRANE ABC TRANSPORTER PERMEASE PROTEIN YCJO"/>
    <property type="match status" value="1"/>
</dbReference>
<evidence type="ECO:0000313" key="10">
    <source>
        <dbReference type="EMBL" id="MFC4242242.1"/>
    </source>
</evidence>
<proteinExistence type="inferred from homology"/>
<evidence type="ECO:0000256" key="1">
    <source>
        <dbReference type="ARBA" id="ARBA00004651"/>
    </source>
</evidence>
<dbReference type="SUPFAM" id="SSF161098">
    <property type="entry name" value="MetI-like"/>
    <property type="match status" value="1"/>
</dbReference>
<name>A0ABV8Q199_9MICO</name>
<dbReference type="PROSITE" id="PS50928">
    <property type="entry name" value="ABC_TM1"/>
    <property type="match status" value="1"/>
</dbReference>
<feature type="transmembrane region" description="Helical" evidence="7">
    <location>
        <begin position="181"/>
        <end position="206"/>
    </location>
</feature>
<feature type="domain" description="ABC transmembrane type-1" evidence="9">
    <location>
        <begin position="96"/>
        <end position="308"/>
    </location>
</feature>
<dbReference type="CDD" id="cd06261">
    <property type="entry name" value="TM_PBP2"/>
    <property type="match status" value="1"/>
</dbReference>
<reference evidence="11" key="1">
    <citation type="journal article" date="2019" name="Int. J. Syst. Evol. Microbiol.">
        <title>The Global Catalogue of Microorganisms (GCM) 10K type strain sequencing project: providing services to taxonomists for standard genome sequencing and annotation.</title>
        <authorList>
            <consortium name="The Broad Institute Genomics Platform"/>
            <consortium name="The Broad Institute Genome Sequencing Center for Infectious Disease"/>
            <person name="Wu L."/>
            <person name="Ma J."/>
        </authorList>
    </citation>
    <scope>NUCLEOTIDE SEQUENCE [LARGE SCALE GENOMIC DNA]</scope>
    <source>
        <strain evidence="11">CGMCC 1.10363</strain>
    </source>
</reference>
<sequence length="318" mass="35811">MTQQLTTVAPLSHRDGGATAPRGAIAQRRRRRIRFQPAWLFMAPSLIILAVFVFYPILRSLYYSFFNWTIGAAHQQWVGLGNYTQLLHDNQFWNALGVTIEFTVASVILLLVLGFVTALLLLRNSIANRIVRSVLFFPTIVSFVTIGMVWKFLLDPDIGLVGGLTKAIGLHPVDWLTSVHLALPTVIFVAVWRSMGFAMILFLAGLQNVPAEYYEAARLDGASNLQLVWNITVPSIRPTMLFTTMILTIQSLQVFDLVYVMTDGGPLFKTDSLVNMLYRVGFQNFQTGYASAISWVLFIIIMIVSLVQLRLFRFNDVD</sequence>
<dbReference type="PANTHER" id="PTHR30193">
    <property type="entry name" value="ABC TRANSPORTER PERMEASE PROTEIN"/>
    <property type="match status" value="1"/>
</dbReference>
<feature type="transmembrane region" description="Helical" evidence="7">
    <location>
        <begin position="292"/>
        <end position="312"/>
    </location>
</feature>
<keyword evidence="11" id="KW-1185">Reference proteome</keyword>
<keyword evidence="6 7" id="KW-0472">Membrane</keyword>
<evidence type="ECO:0000259" key="9">
    <source>
        <dbReference type="PROSITE" id="PS50928"/>
    </source>
</evidence>
<evidence type="ECO:0000256" key="6">
    <source>
        <dbReference type="ARBA" id="ARBA00023136"/>
    </source>
</evidence>
<feature type="transmembrane region" description="Helical" evidence="7">
    <location>
        <begin position="134"/>
        <end position="153"/>
    </location>
</feature>
<evidence type="ECO:0000256" key="8">
    <source>
        <dbReference type="SAM" id="MobiDB-lite"/>
    </source>
</evidence>
<feature type="transmembrane region" description="Helical" evidence="7">
    <location>
        <begin position="102"/>
        <end position="122"/>
    </location>
</feature>
<comment type="subcellular location">
    <subcellularLocation>
        <location evidence="1 7">Cell membrane</location>
        <topology evidence="1 7">Multi-pass membrane protein</topology>
    </subcellularLocation>
</comment>
<keyword evidence="2 7" id="KW-0813">Transport</keyword>
<keyword evidence="5 7" id="KW-1133">Transmembrane helix</keyword>
<dbReference type="Proteomes" id="UP001595900">
    <property type="component" value="Unassembled WGS sequence"/>
</dbReference>
<evidence type="ECO:0000313" key="11">
    <source>
        <dbReference type="Proteomes" id="UP001595900"/>
    </source>
</evidence>
<accession>A0ABV8Q199</accession>
<evidence type="ECO:0000256" key="5">
    <source>
        <dbReference type="ARBA" id="ARBA00022989"/>
    </source>
</evidence>
<keyword evidence="4 7" id="KW-0812">Transmembrane</keyword>
<dbReference type="InterPro" id="IPR000515">
    <property type="entry name" value="MetI-like"/>
</dbReference>
<keyword evidence="3" id="KW-1003">Cell membrane</keyword>
<evidence type="ECO:0000256" key="2">
    <source>
        <dbReference type="ARBA" id="ARBA00022448"/>
    </source>
</evidence>
<feature type="transmembrane region" description="Helical" evidence="7">
    <location>
        <begin position="227"/>
        <end position="249"/>
    </location>
</feature>
<dbReference type="EMBL" id="JBHSCN010000002">
    <property type="protein sequence ID" value="MFC4242242.1"/>
    <property type="molecule type" value="Genomic_DNA"/>
</dbReference>
<comment type="caution">
    <text evidence="10">The sequence shown here is derived from an EMBL/GenBank/DDBJ whole genome shotgun (WGS) entry which is preliminary data.</text>
</comment>
<dbReference type="InterPro" id="IPR035906">
    <property type="entry name" value="MetI-like_sf"/>
</dbReference>
<evidence type="ECO:0000256" key="3">
    <source>
        <dbReference type="ARBA" id="ARBA00022475"/>
    </source>
</evidence>
<comment type="similarity">
    <text evidence="7">Belongs to the binding-protein-dependent transport system permease family.</text>
</comment>
<feature type="transmembrane region" description="Helical" evidence="7">
    <location>
        <begin position="38"/>
        <end position="58"/>
    </location>
</feature>
<organism evidence="10 11">
    <name type="scientific">Gryllotalpicola reticulitermitis</name>
    <dbReference type="NCBI Taxonomy" id="1184153"/>
    <lineage>
        <taxon>Bacteria</taxon>
        <taxon>Bacillati</taxon>
        <taxon>Actinomycetota</taxon>
        <taxon>Actinomycetes</taxon>
        <taxon>Micrococcales</taxon>
        <taxon>Microbacteriaceae</taxon>
        <taxon>Gryllotalpicola</taxon>
    </lineage>
</organism>
<gene>
    <name evidence="10" type="ORF">ACFOYW_02565</name>
</gene>